<feature type="signal peptide" evidence="1">
    <location>
        <begin position="1"/>
        <end position="27"/>
    </location>
</feature>
<evidence type="ECO:0000313" key="3">
    <source>
        <dbReference type="Proteomes" id="UP000246077"/>
    </source>
</evidence>
<name>A0A317E836_9PROT</name>
<dbReference type="EMBL" id="QGLF01000001">
    <property type="protein sequence ID" value="PWR23237.1"/>
    <property type="molecule type" value="Genomic_DNA"/>
</dbReference>
<sequence length="298" mass="32044">MKFNAFVRPLAAAIVAGALAMPPAAFAAPADTLQVTDYGTSGAWTLRRATTADGEVQLCDAFMLTGSERGLRFEYNRDSSLFAFSAFASAAQERAIEVEIWWDNNRAESTLVSMSLETDATGYEWRTYRTPNSEPDGLTDLFSNASTVNFAYMVQGEGEHIESFALKGTNAVVKKTIACVLDAPSATATAAAPTSSGPYVIHGTCKLVVDGRTYIDIKANCPIWMANDGTGGFWINTDRENYLGDYFAELAPAGDGTASGNWNGERNATHAQSFLGEDFRQKKGGCWANARATICAAR</sequence>
<evidence type="ECO:0000313" key="2">
    <source>
        <dbReference type="EMBL" id="PWR23237.1"/>
    </source>
</evidence>
<dbReference type="Proteomes" id="UP000246077">
    <property type="component" value="Unassembled WGS sequence"/>
</dbReference>
<protein>
    <submittedName>
        <fullName evidence="2">Uncharacterized protein</fullName>
    </submittedName>
</protein>
<gene>
    <name evidence="2" type="ORF">DKG75_01295</name>
</gene>
<evidence type="ECO:0000256" key="1">
    <source>
        <dbReference type="SAM" id="SignalP"/>
    </source>
</evidence>
<feature type="chain" id="PRO_5016263244" evidence="1">
    <location>
        <begin position="28"/>
        <end position="298"/>
    </location>
</feature>
<dbReference type="OrthoDB" id="7206787at2"/>
<organism evidence="2 3">
    <name type="scientific">Zavarzinia compransoris</name>
    <dbReference type="NCBI Taxonomy" id="1264899"/>
    <lineage>
        <taxon>Bacteria</taxon>
        <taxon>Pseudomonadati</taxon>
        <taxon>Pseudomonadota</taxon>
        <taxon>Alphaproteobacteria</taxon>
        <taxon>Rhodospirillales</taxon>
        <taxon>Zavarziniaceae</taxon>
        <taxon>Zavarzinia</taxon>
    </lineage>
</organism>
<comment type="caution">
    <text evidence="2">The sequence shown here is derived from an EMBL/GenBank/DDBJ whole genome shotgun (WGS) entry which is preliminary data.</text>
</comment>
<accession>A0A317E836</accession>
<proteinExistence type="predicted"/>
<reference evidence="3" key="1">
    <citation type="submission" date="2018-05" db="EMBL/GenBank/DDBJ databases">
        <title>Zavarzinia sp. HR-AS.</title>
        <authorList>
            <person name="Lee Y."/>
            <person name="Jeon C.O."/>
        </authorList>
    </citation>
    <scope>NUCLEOTIDE SEQUENCE [LARGE SCALE GENOMIC DNA]</scope>
    <source>
        <strain evidence="3">DSM 1231</strain>
    </source>
</reference>
<dbReference type="AlphaFoldDB" id="A0A317E836"/>
<keyword evidence="3" id="KW-1185">Reference proteome</keyword>
<dbReference type="RefSeq" id="WP_109919271.1">
    <property type="nucleotide sequence ID" value="NZ_QGLF01000001.1"/>
</dbReference>
<keyword evidence="1" id="KW-0732">Signal</keyword>